<feature type="domain" description="Transposase IS116/IS110/IS902 C-terminal" evidence="2">
    <location>
        <begin position="219"/>
        <end position="295"/>
    </location>
</feature>
<dbReference type="Pfam" id="PF01548">
    <property type="entry name" value="DEDD_Tnp_IS110"/>
    <property type="match status" value="1"/>
</dbReference>
<dbReference type="EMBL" id="JAVREJ010000050">
    <property type="protein sequence ID" value="MDT0353877.1"/>
    <property type="molecule type" value="Genomic_DNA"/>
</dbReference>
<reference evidence="4" key="1">
    <citation type="submission" date="2023-07" db="EMBL/GenBank/DDBJ databases">
        <title>30 novel species of actinomycetes from the DSMZ collection.</title>
        <authorList>
            <person name="Nouioui I."/>
        </authorList>
    </citation>
    <scope>NUCLEOTIDE SEQUENCE [LARGE SCALE GENOMIC DNA]</scope>
    <source>
        <strain evidence="4">DSM 45834</strain>
    </source>
</reference>
<dbReference type="RefSeq" id="WP_311560387.1">
    <property type="nucleotide sequence ID" value="NZ_JAVREJ010000050.1"/>
</dbReference>
<keyword evidence="4" id="KW-1185">Reference proteome</keyword>
<sequence>MSESYEGQQIVGMDLHRRRSVLVRMTENGEVLETVRISNDPDYLRQVMARAGEAPEVVLEATYGWYWAADTLGELGAQVHLAHPLGVKAFSYRRVKNDQRDAADLADLLRMGRLPEAWIAPPATRELREWVRHRAKLVGLRSNVKCQVHAVLAGAGVAVPMSDLFGQQGRQLLERVGLPPAARARVNSAQRIIEALDFEIDTFAALLAHRLHRDPGYTTVQQIPGVGPVLAAVFLAEIGDVHRFPGPAQLTSWAGLTPKHYESDTTVHRGRITKQGSRLVRWAAVEAVQRVPRHTRLGQIREDVGARRGRNIGVVAAARELVGLVFYGLRDHHIRCLPAPGRPRRTAA</sequence>
<feature type="domain" description="Transposase IS110-like N-terminal" evidence="1">
    <location>
        <begin position="11"/>
        <end position="154"/>
    </location>
</feature>
<dbReference type="InterPro" id="IPR002525">
    <property type="entry name" value="Transp_IS110-like_N"/>
</dbReference>
<evidence type="ECO:0000259" key="1">
    <source>
        <dbReference type="Pfam" id="PF01548"/>
    </source>
</evidence>
<evidence type="ECO:0000313" key="3">
    <source>
        <dbReference type="EMBL" id="MDT0353877.1"/>
    </source>
</evidence>
<name>A0ABU2NJW1_9PSEU</name>
<evidence type="ECO:0000313" key="4">
    <source>
        <dbReference type="Proteomes" id="UP001183202"/>
    </source>
</evidence>
<evidence type="ECO:0000259" key="2">
    <source>
        <dbReference type="Pfam" id="PF02371"/>
    </source>
</evidence>
<dbReference type="PANTHER" id="PTHR33055">
    <property type="entry name" value="TRANSPOSASE FOR INSERTION SEQUENCE ELEMENT IS1111A"/>
    <property type="match status" value="1"/>
</dbReference>
<dbReference type="PANTHER" id="PTHR33055:SF13">
    <property type="entry name" value="TRANSPOSASE"/>
    <property type="match status" value="1"/>
</dbReference>
<dbReference type="InterPro" id="IPR003346">
    <property type="entry name" value="Transposase_20"/>
</dbReference>
<organism evidence="3 4">
    <name type="scientific">Pseudonocardia charpentierae</name>
    <dbReference type="NCBI Taxonomy" id="3075545"/>
    <lineage>
        <taxon>Bacteria</taxon>
        <taxon>Bacillati</taxon>
        <taxon>Actinomycetota</taxon>
        <taxon>Actinomycetes</taxon>
        <taxon>Pseudonocardiales</taxon>
        <taxon>Pseudonocardiaceae</taxon>
        <taxon>Pseudonocardia</taxon>
    </lineage>
</organism>
<dbReference type="Pfam" id="PF02371">
    <property type="entry name" value="Transposase_20"/>
    <property type="match status" value="1"/>
</dbReference>
<accession>A0ABU2NJW1</accession>
<dbReference type="NCBIfam" id="NF033542">
    <property type="entry name" value="transpos_IS110"/>
    <property type="match status" value="1"/>
</dbReference>
<dbReference type="InterPro" id="IPR047650">
    <property type="entry name" value="Transpos_IS110"/>
</dbReference>
<proteinExistence type="predicted"/>
<gene>
    <name evidence="3" type="ORF">RM445_30765</name>
</gene>
<protein>
    <submittedName>
        <fullName evidence="3">IS110 family transposase</fullName>
    </submittedName>
</protein>
<comment type="caution">
    <text evidence="3">The sequence shown here is derived from an EMBL/GenBank/DDBJ whole genome shotgun (WGS) entry which is preliminary data.</text>
</comment>
<dbReference type="Proteomes" id="UP001183202">
    <property type="component" value="Unassembled WGS sequence"/>
</dbReference>